<gene>
    <name evidence="2" type="ORF">CASFOL_014846</name>
</gene>
<dbReference type="AlphaFoldDB" id="A0ABD3DCG1"/>
<evidence type="ECO:0000256" key="1">
    <source>
        <dbReference type="SAM" id="SignalP"/>
    </source>
</evidence>
<keyword evidence="3" id="KW-1185">Reference proteome</keyword>
<reference evidence="3" key="1">
    <citation type="journal article" date="2024" name="IScience">
        <title>Strigolactones Initiate the Formation of Haustorium-like Structures in Castilleja.</title>
        <authorList>
            <person name="Buerger M."/>
            <person name="Peterson D."/>
            <person name="Chory J."/>
        </authorList>
    </citation>
    <scope>NUCLEOTIDE SEQUENCE [LARGE SCALE GENOMIC DNA]</scope>
</reference>
<name>A0ABD3DCG1_9LAMI</name>
<dbReference type="Pfam" id="PF06830">
    <property type="entry name" value="Root_cap"/>
    <property type="match status" value="1"/>
</dbReference>
<sequence length="321" mass="36229">MKLGINILLLIITVTYCTSFISAQIRPERVTCTNKKSRCFLKRITCPIECPLRRPKDPNARACFIPCNSPFCRAECRYRKPNCNGVGAACYDPRFIGADGGVFYFHGTKNEHFVLVSDTSFQINARFIGRRPAGRSRDFTWIQALGVLFGSHNFSVEATKAAKWDNNIDLFKFTFDGNEIDLPQRALSEWKSQNSDITLERISSTNSVIVSINEIVEIGVNVVPITKEDDRVHNYKIPFDDCFAHLEVQFKFFDLSHEVEGVLGRTYQPDYESPNRLGLAMAVVGGEDKYKATSLFATDCRKCVFSATKDGDNGPRFLEAK</sequence>
<dbReference type="PANTHER" id="PTHR31656">
    <property type="entry name" value="ROOT CAP DOMAIN-CONTAINING PROTEIN"/>
    <property type="match status" value="1"/>
</dbReference>
<dbReference type="EMBL" id="JAVIJP010000017">
    <property type="protein sequence ID" value="KAL3639878.1"/>
    <property type="molecule type" value="Genomic_DNA"/>
</dbReference>
<protein>
    <submittedName>
        <fullName evidence="2">Uncharacterized protein</fullName>
    </submittedName>
</protein>
<dbReference type="InterPro" id="IPR009646">
    <property type="entry name" value="Root_cap"/>
</dbReference>
<accession>A0ABD3DCG1</accession>
<keyword evidence="1" id="KW-0732">Signal</keyword>
<dbReference type="Proteomes" id="UP001632038">
    <property type="component" value="Unassembled WGS sequence"/>
</dbReference>
<organism evidence="2 3">
    <name type="scientific">Castilleja foliolosa</name>
    <dbReference type="NCBI Taxonomy" id="1961234"/>
    <lineage>
        <taxon>Eukaryota</taxon>
        <taxon>Viridiplantae</taxon>
        <taxon>Streptophyta</taxon>
        <taxon>Embryophyta</taxon>
        <taxon>Tracheophyta</taxon>
        <taxon>Spermatophyta</taxon>
        <taxon>Magnoliopsida</taxon>
        <taxon>eudicotyledons</taxon>
        <taxon>Gunneridae</taxon>
        <taxon>Pentapetalae</taxon>
        <taxon>asterids</taxon>
        <taxon>lamiids</taxon>
        <taxon>Lamiales</taxon>
        <taxon>Orobanchaceae</taxon>
        <taxon>Pedicularideae</taxon>
        <taxon>Castillejinae</taxon>
        <taxon>Castilleja</taxon>
    </lineage>
</organism>
<evidence type="ECO:0000313" key="2">
    <source>
        <dbReference type="EMBL" id="KAL3639878.1"/>
    </source>
</evidence>
<comment type="caution">
    <text evidence="2">The sequence shown here is derived from an EMBL/GenBank/DDBJ whole genome shotgun (WGS) entry which is preliminary data.</text>
</comment>
<proteinExistence type="predicted"/>
<feature type="signal peptide" evidence="1">
    <location>
        <begin position="1"/>
        <end position="17"/>
    </location>
</feature>
<evidence type="ECO:0000313" key="3">
    <source>
        <dbReference type="Proteomes" id="UP001632038"/>
    </source>
</evidence>
<feature type="chain" id="PRO_5044873329" evidence="1">
    <location>
        <begin position="18"/>
        <end position="321"/>
    </location>
</feature>